<accession>A0ABR9LPT9</accession>
<protein>
    <submittedName>
        <fullName evidence="1">Uncharacterized protein</fullName>
    </submittedName>
</protein>
<dbReference type="RefSeq" id="WP_192783910.1">
    <property type="nucleotide sequence ID" value="NZ_JADBEK010000001.1"/>
</dbReference>
<comment type="caution">
    <text evidence="1">The sequence shown here is derived from an EMBL/GenBank/DDBJ whole genome shotgun (WGS) entry which is preliminary data.</text>
</comment>
<organism evidence="1 2">
    <name type="scientific">Nonomuraea angiospora</name>
    <dbReference type="NCBI Taxonomy" id="46172"/>
    <lineage>
        <taxon>Bacteria</taxon>
        <taxon>Bacillati</taxon>
        <taxon>Actinomycetota</taxon>
        <taxon>Actinomycetes</taxon>
        <taxon>Streptosporangiales</taxon>
        <taxon>Streptosporangiaceae</taxon>
        <taxon>Nonomuraea</taxon>
    </lineage>
</organism>
<evidence type="ECO:0000313" key="1">
    <source>
        <dbReference type="EMBL" id="MBE1582669.1"/>
    </source>
</evidence>
<sequence>MSRISSVEHRMRLFDHRIPALYAGRHEIRVDQSLDATGASLPTHRQLFDVRELRFEIAATDVQACYPLPGASGLYSQVLPHITLDTAALPWLRRLPGTDRATPWMALLVFREDELPGDPLATGMVDVQTVRGLLDGALPGQPPHIAPEYIFDDEWDRACTTIRVPGELFSAIAPTAKDMAALAHLREGGPPDATHNRSGDEPEPELDELNAVVVANRFPSVDGGMHVVHLLSFDGFERYLDGASAPPAAGLRMVSLWSWTFESANDTGVGFGDLAHNLATGPDARPDLLLRRRVPDPAGSEPARREVAERLRAGAAALAHVLDSGERSVAFYRGPLTAQRAQPLPGPAEGRSRLESAGEALTYLEEHGVFDTGYAAAFSLGRQLCLGDEEFRTALMEFRKAARGVVRRVAGRRALGRSVTAGELSGRAAREAFDRLLTAESGRRFGQMLSAAGAAAAAGRRTRRAGARSAGASSPVGAVQLRAAVAQADTRAVLREVLAQELEPVAAWLGRLPMLETIPFEHLVPDEAMLPVESLRFAYTDPGWIRAAVDGALSVGVGHALDADLNALAAQVAEPPPCVLLLRSDLVPNWPKIIMTAFRGDTVVEPVRRAVYGHDVLLMLYPQVIDCFTMAEPPQGLHFGFSDIGTIERRKISGPDVGARLGEFPEEPTDDRFARFLRPGGHDVLNVDGTDDALLPALSRAHEIERLTSAQFALQMIKAPQFQEFSRP</sequence>
<keyword evidence="2" id="KW-1185">Reference proteome</keyword>
<proteinExistence type="predicted"/>
<gene>
    <name evidence="1" type="ORF">H4W80_000927</name>
</gene>
<evidence type="ECO:0000313" key="2">
    <source>
        <dbReference type="Proteomes" id="UP000633509"/>
    </source>
</evidence>
<dbReference type="EMBL" id="JADBEK010000001">
    <property type="protein sequence ID" value="MBE1582669.1"/>
    <property type="molecule type" value="Genomic_DNA"/>
</dbReference>
<reference evidence="1 2" key="1">
    <citation type="submission" date="2020-10" db="EMBL/GenBank/DDBJ databases">
        <title>Sequencing the genomes of 1000 actinobacteria strains.</title>
        <authorList>
            <person name="Klenk H.-P."/>
        </authorList>
    </citation>
    <scope>NUCLEOTIDE SEQUENCE [LARGE SCALE GENOMIC DNA]</scope>
    <source>
        <strain evidence="1 2">DSM 43173</strain>
    </source>
</reference>
<dbReference type="Proteomes" id="UP000633509">
    <property type="component" value="Unassembled WGS sequence"/>
</dbReference>
<name>A0ABR9LPT9_9ACTN</name>